<keyword evidence="1" id="KW-0472">Membrane</keyword>
<evidence type="ECO:0000313" key="3">
    <source>
        <dbReference type="EMBL" id="GLQ25008.1"/>
    </source>
</evidence>
<dbReference type="GO" id="GO:0016740">
    <property type="term" value="F:transferase activity"/>
    <property type="evidence" value="ECO:0007669"/>
    <property type="project" value="UniProtKB-KW"/>
</dbReference>
<evidence type="ECO:0000313" key="4">
    <source>
        <dbReference type="Proteomes" id="UP001161391"/>
    </source>
</evidence>
<dbReference type="InterPro" id="IPR001173">
    <property type="entry name" value="Glyco_trans_2-like"/>
</dbReference>
<dbReference type="InterPro" id="IPR029044">
    <property type="entry name" value="Nucleotide-diphossugar_trans"/>
</dbReference>
<keyword evidence="3" id="KW-0808">Transferase</keyword>
<dbReference type="PANTHER" id="PTHR43179:SF7">
    <property type="entry name" value="RHAMNOSYLTRANSFERASE WBBL"/>
    <property type="match status" value="1"/>
</dbReference>
<feature type="domain" description="Glycosyltransferase 2-like" evidence="2">
    <location>
        <begin position="6"/>
        <end position="88"/>
    </location>
</feature>
<feature type="transmembrane region" description="Helical" evidence="1">
    <location>
        <begin position="239"/>
        <end position="262"/>
    </location>
</feature>
<reference evidence="3" key="2">
    <citation type="submission" date="2023-01" db="EMBL/GenBank/DDBJ databases">
        <title>Draft genome sequence of Algimonas ampicilliniresistens strain NBRC 108219.</title>
        <authorList>
            <person name="Sun Q."/>
            <person name="Mori K."/>
        </authorList>
    </citation>
    <scope>NUCLEOTIDE SEQUENCE</scope>
    <source>
        <strain evidence="3">NBRC 108219</strain>
    </source>
</reference>
<dbReference type="Pfam" id="PF00535">
    <property type="entry name" value="Glycos_transf_2"/>
    <property type="match status" value="1"/>
</dbReference>
<keyword evidence="1" id="KW-1133">Transmembrane helix</keyword>
<dbReference type="EMBL" id="BSNK01000002">
    <property type="protein sequence ID" value="GLQ25008.1"/>
    <property type="molecule type" value="Genomic_DNA"/>
</dbReference>
<reference evidence="3" key="1">
    <citation type="journal article" date="2014" name="Int. J. Syst. Evol. Microbiol.">
        <title>Complete genome of a new Firmicutes species belonging to the dominant human colonic microbiota ('Ruminococcus bicirculans') reveals two chromosomes and a selective capacity to utilize plant glucans.</title>
        <authorList>
            <consortium name="NISC Comparative Sequencing Program"/>
            <person name="Wegmann U."/>
            <person name="Louis P."/>
            <person name="Goesmann A."/>
            <person name="Henrissat B."/>
            <person name="Duncan S.H."/>
            <person name="Flint H.J."/>
        </authorList>
    </citation>
    <scope>NUCLEOTIDE SEQUENCE</scope>
    <source>
        <strain evidence="3">NBRC 108219</strain>
    </source>
</reference>
<comment type="caution">
    <text evidence="3">The sequence shown here is derived from an EMBL/GenBank/DDBJ whole genome shotgun (WGS) entry which is preliminary data.</text>
</comment>
<keyword evidence="4" id="KW-1185">Reference proteome</keyword>
<evidence type="ECO:0000259" key="2">
    <source>
        <dbReference type="Pfam" id="PF00535"/>
    </source>
</evidence>
<protein>
    <submittedName>
        <fullName evidence="3">Glycosyl transferase</fullName>
    </submittedName>
</protein>
<sequence>MESIRAVQRDPDIHELIVVDNGNAQADRPRLLEVASRTENVRILQGHGNVGFARGCNYGAAMASGHYLLFLNPDAVLEVGAARQMADAGDRAQSPWITGGLLLNSSGEEQRGARRGALTIGSALNSFTALHRLPGLQSIHRENLPLPSGPVPMPTISGASLMMDRASFDAVGGFDPAYFLHVEDIALCRAVRRKGGSVTFVPGARAMHYGSTSDIPRWRVECHKLKGLLRYFWTAGPGLGVKVATILVAPLMAGALFARTLWLGVRKGIRGR</sequence>
<proteinExistence type="predicted"/>
<dbReference type="Proteomes" id="UP001161391">
    <property type="component" value="Unassembled WGS sequence"/>
</dbReference>
<dbReference type="SUPFAM" id="SSF53448">
    <property type="entry name" value="Nucleotide-diphospho-sugar transferases"/>
    <property type="match status" value="1"/>
</dbReference>
<name>A0ABQ5VBZ5_9PROT</name>
<dbReference type="PANTHER" id="PTHR43179">
    <property type="entry name" value="RHAMNOSYLTRANSFERASE WBBL"/>
    <property type="match status" value="1"/>
</dbReference>
<gene>
    <name evidence="3" type="ORF">GCM10007853_28820</name>
</gene>
<keyword evidence="1" id="KW-0812">Transmembrane</keyword>
<accession>A0ABQ5VBZ5</accession>
<evidence type="ECO:0000256" key="1">
    <source>
        <dbReference type="SAM" id="Phobius"/>
    </source>
</evidence>
<dbReference type="Gene3D" id="3.90.550.10">
    <property type="entry name" value="Spore Coat Polysaccharide Biosynthesis Protein SpsA, Chain A"/>
    <property type="match status" value="1"/>
</dbReference>
<organism evidence="3 4">
    <name type="scientific">Algimonas ampicilliniresistens</name>
    <dbReference type="NCBI Taxonomy" id="1298735"/>
    <lineage>
        <taxon>Bacteria</taxon>
        <taxon>Pseudomonadati</taxon>
        <taxon>Pseudomonadota</taxon>
        <taxon>Alphaproteobacteria</taxon>
        <taxon>Maricaulales</taxon>
        <taxon>Robiginitomaculaceae</taxon>
        <taxon>Algimonas</taxon>
    </lineage>
</organism>